<feature type="compositionally biased region" description="Gly residues" evidence="6">
    <location>
        <begin position="311"/>
        <end position="347"/>
    </location>
</feature>
<feature type="region of interest" description="Disordered" evidence="6">
    <location>
        <begin position="247"/>
        <end position="350"/>
    </location>
</feature>
<dbReference type="OrthoDB" id="412876at2759"/>
<dbReference type="AlphaFoldDB" id="A0A2J7ZZE5"/>
<keyword evidence="2" id="KW-0949">S-adenosyl-L-methionine</keyword>
<proteinExistence type="predicted"/>
<dbReference type="GO" id="GO:0035242">
    <property type="term" value="F:protein-arginine omega-N asymmetric methyltransferase activity"/>
    <property type="evidence" value="ECO:0007669"/>
    <property type="project" value="UniProtKB-EC"/>
</dbReference>
<dbReference type="EMBL" id="PGGS01000291">
    <property type="protein sequence ID" value="PNH05633.1"/>
    <property type="molecule type" value="Genomic_DNA"/>
</dbReference>
<dbReference type="PANTHER" id="PTHR11006:SF10">
    <property type="entry name" value="HISTONE-ARGININE METHYLTRANSFERASE CARMER-RELATED"/>
    <property type="match status" value="1"/>
</dbReference>
<feature type="compositionally biased region" description="Acidic residues" evidence="6">
    <location>
        <begin position="297"/>
        <end position="307"/>
    </location>
</feature>
<dbReference type="Gene3D" id="3.40.50.150">
    <property type="entry name" value="Vaccinia Virus protein VP39"/>
    <property type="match status" value="1"/>
</dbReference>
<name>A0A2J7ZZE5_9CHLO</name>
<comment type="catalytic activity">
    <reaction evidence="5">
        <text>L-arginyl-[protein] + 2 S-adenosyl-L-methionine = N(omega),N(omega)-dimethyl-L-arginyl-[protein] + 2 S-adenosyl-L-homocysteine + 2 H(+)</text>
        <dbReference type="Rhea" id="RHEA:48096"/>
        <dbReference type="Rhea" id="RHEA-COMP:10532"/>
        <dbReference type="Rhea" id="RHEA-COMP:11991"/>
        <dbReference type="ChEBI" id="CHEBI:15378"/>
        <dbReference type="ChEBI" id="CHEBI:29965"/>
        <dbReference type="ChEBI" id="CHEBI:57856"/>
        <dbReference type="ChEBI" id="CHEBI:59789"/>
        <dbReference type="ChEBI" id="CHEBI:61897"/>
        <dbReference type="EC" id="2.1.1.319"/>
    </reaction>
</comment>
<sequence length="588" mass="59617">MPLVSVPVLLLLLVDQALTILSAVLARSPHHTLACFSLGRAHLLQGAHDHAAICYCRAAVLARRQMGAPGPLARLASDNMVLCGERVSGLRYRLLSRPFPLLPDVTAQQLLHHPELALGAATSSSAPAPAAAAATVRQPGGCRTAAPAATAVRQRRRRHDVAVTATGSGRADCVVCWMEYELAAGVWLSDPPPASPHLWQRVQYLSARPRVVEGQKLALQVTMYDGEQLRVEYDEDAAAVQDLQEMHGRQRHGVGGGEEAGASYSDAPSGSGGGYGGHGSGGELPPGEPLLPAGEPLSDDEAEEGEEGAGWSSGGRSGGGGGGGSGGGSAGGPGGGSGSDGGDGGGAAAAAPTAAGCGLEGVTAAAACDAAGLLLPYHMSMLNDRLRTVAYLRGIAAAVAEAKARRPHEPLLVLDVGAGTGLLSMAAARAGADLVVGCERELALAVAAGALATANGMDRDRVRLVQVHSKDLSVAQPPQPPQPLQPPQPPQPPPAAQLPRRAGLVESLAEPDAAFLPSAFRIVAALAHSSRLAARLRTAVAAAMAAAAPRLARALPAAAAEALQPWVPWKAAPTTAIGSKACSGWIGR</sequence>
<reference evidence="8 9" key="1">
    <citation type="journal article" date="2017" name="Mol. Biol. Evol.">
        <title>The 4-celled Tetrabaena socialis nuclear genome reveals the essential components for genetic control of cell number at the origin of multicellularity in the volvocine lineage.</title>
        <authorList>
            <person name="Featherston J."/>
            <person name="Arakaki Y."/>
            <person name="Hanschen E.R."/>
            <person name="Ferris P.J."/>
            <person name="Michod R.E."/>
            <person name="Olson B.J.S.C."/>
            <person name="Nozaki H."/>
            <person name="Durand P.M."/>
        </authorList>
    </citation>
    <scope>NUCLEOTIDE SEQUENCE [LARGE SCALE GENOMIC DNA]</scope>
    <source>
        <strain evidence="8 9">NIES-571</strain>
    </source>
</reference>
<feature type="compositionally biased region" description="Low complexity" evidence="6">
    <location>
        <begin position="260"/>
        <end position="269"/>
    </location>
</feature>
<evidence type="ECO:0000256" key="6">
    <source>
        <dbReference type="SAM" id="MobiDB-lite"/>
    </source>
</evidence>
<keyword evidence="3" id="KW-0805">Transcription regulation</keyword>
<dbReference type="Proteomes" id="UP000236333">
    <property type="component" value="Unassembled WGS sequence"/>
</dbReference>
<evidence type="ECO:0000256" key="3">
    <source>
        <dbReference type="ARBA" id="ARBA00023015"/>
    </source>
</evidence>
<comment type="caution">
    <text evidence="8">The sequence shown here is derived from an EMBL/GenBank/DDBJ whole genome shotgun (WGS) entry which is preliminary data.</text>
</comment>
<feature type="signal peptide" evidence="7">
    <location>
        <begin position="1"/>
        <end position="19"/>
    </location>
</feature>
<keyword evidence="4" id="KW-0804">Transcription</keyword>
<dbReference type="InterPro" id="IPR029063">
    <property type="entry name" value="SAM-dependent_MTases_sf"/>
</dbReference>
<dbReference type="SUPFAM" id="SSF53335">
    <property type="entry name" value="S-adenosyl-L-methionine-dependent methyltransferases"/>
    <property type="match status" value="1"/>
</dbReference>
<gene>
    <name evidence="8" type="ORF">TSOC_008125</name>
</gene>
<dbReference type="PANTHER" id="PTHR11006">
    <property type="entry name" value="PROTEIN ARGININE N-METHYLTRANSFERASE"/>
    <property type="match status" value="1"/>
</dbReference>
<feature type="chain" id="PRO_5014461164" description="type I protein arginine methyltransferase" evidence="7">
    <location>
        <begin position="20"/>
        <end position="588"/>
    </location>
</feature>
<keyword evidence="8" id="KW-0489">Methyltransferase</keyword>
<organism evidence="8 9">
    <name type="scientific">Tetrabaena socialis</name>
    <dbReference type="NCBI Taxonomy" id="47790"/>
    <lineage>
        <taxon>Eukaryota</taxon>
        <taxon>Viridiplantae</taxon>
        <taxon>Chlorophyta</taxon>
        <taxon>core chlorophytes</taxon>
        <taxon>Chlorophyceae</taxon>
        <taxon>CS clade</taxon>
        <taxon>Chlamydomonadales</taxon>
        <taxon>Tetrabaenaceae</taxon>
        <taxon>Tetrabaena</taxon>
    </lineage>
</organism>
<evidence type="ECO:0000256" key="1">
    <source>
        <dbReference type="ARBA" id="ARBA00011925"/>
    </source>
</evidence>
<evidence type="ECO:0000256" key="5">
    <source>
        <dbReference type="ARBA" id="ARBA00049086"/>
    </source>
</evidence>
<dbReference type="GO" id="GO:0032259">
    <property type="term" value="P:methylation"/>
    <property type="evidence" value="ECO:0007669"/>
    <property type="project" value="UniProtKB-KW"/>
</dbReference>
<dbReference type="InterPro" id="IPR025799">
    <property type="entry name" value="Arg_MeTrfase"/>
</dbReference>
<feature type="compositionally biased region" description="Pro residues" evidence="6">
    <location>
        <begin position="477"/>
        <end position="496"/>
    </location>
</feature>
<feature type="compositionally biased region" description="Gly residues" evidence="6">
    <location>
        <begin position="270"/>
        <end position="284"/>
    </location>
</feature>
<keyword evidence="9" id="KW-1185">Reference proteome</keyword>
<feature type="region of interest" description="Disordered" evidence="6">
    <location>
        <begin position="472"/>
        <end position="500"/>
    </location>
</feature>
<evidence type="ECO:0000313" key="8">
    <source>
        <dbReference type="EMBL" id="PNH05633.1"/>
    </source>
</evidence>
<dbReference type="GO" id="GO:0070611">
    <property type="term" value="F:histone H3R2 methyltransferase activity"/>
    <property type="evidence" value="ECO:0007669"/>
    <property type="project" value="TreeGrafter"/>
</dbReference>
<evidence type="ECO:0000313" key="9">
    <source>
        <dbReference type="Proteomes" id="UP000236333"/>
    </source>
</evidence>
<keyword evidence="8" id="KW-0808">Transferase</keyword>
<evidence type="ECO:0000256" key="2">
    <source>
        <dbReference type="ARBA" id="ARBA00022691"/>
    </source>
</evidence>
<dbReference type="CDD" id="cd02440">
    <property type="entry name" value="AdoMet_MTases"/>
    <property type="match status" value="1"/>
</dbReference>
<accession>A0A2J7ZZE5</accession>
<dbReference type="Gene3D" id="2.70.160.11">
    <property type="entry name" value="Hnrnp arginine n-methyltransferase1"/>
    <property type="match status" value="1"/>
</dbReference>
<evidence type="ECO:0000256" key="7">
    <source>
        <dbReference type="SAM" id="SignalP"/>
    </source>
</evidence>
<protein>
    <recommendedName>
        <fullName evidence="1">type I protein arginine methyltransferase</fullName>
        <ecNumber evidence="1">2.1.1.319</ecNumber>
    </recommendedName>
</protein>
<evidence type="ECO:0000256" key="4">
    <source>
        <dbReference type="ARBA" id="ARBA00023163"/>
    </source>
</evidence>
<keyword evidence="7" id="KW-0732">Signal</keyword>
<dbReference type="Pfam" id="PF06325">
    <property type="entry name" value="PrmA"/>
    <property type="match status" value="1"/>
</dbReference>
<dbReference type="EC" id="2.1.1.319" evidence="1"/>